<dbReference type="Pfam" id="PF01609">
    <property type="entry name" value="DDE_Tnp_1"/>
    <property type="match status" value="1"/>
</dbReference>
<dbReference type="Pfam" id="PF05598">
    <property type="entry name" value="DUF772"/>
    <property type="match status" value="1"/>
</dbReference>
<dbReference type="InterPro" id="IPR002559">
    <property type="entry name" value="Transposase_11"/>
</dbReference>
<evidence type="ECO:0008006" key="9">
    <source>
        <dbReference type="Google" id="ProtNLM"/>
    </source>
</evidence>
<dbReference type="NCBIfam" id="NF033581">
    <property type="entry name" value="transpos_IS5_4"/>
    <property type="match status" value="1"/>
</dbReference>
<dbReference type="GO" id="GO:0003677">
    <property type="term" value="F:DNA binding"/>
    <property type="evidence" value="ECO:0007669"/>
    <property type="project" value="UniProtKB-KW"/>
</dbReference>
<dbReference type="InterPro" id="IPR047959">
    <property type="entry name" value="Transpos_IS5"/>
</dbReference>
<keyword evidence="2" id="KW-0238">DNA-binding</keyword>
<feature type="domain" description="Transposase IS4-like" evidence="5">
    <location>
        <begin position="120"/>
        <end position="281"/>
    </location>
</feature>
<evidence type="ECO:0000259" key="5">
    <source>
        <dbReference type="Pfam" id="PF01609"/>
    </source>
</evidence>
<protein>
    <recommendedName>
        <fullName evidence="9">Transposase</fullName>
    </recommendedName>
</protein>
<feature type="domain" description="Transposase InsH N-terminal" evidence="6">
    <location>
        <begin position="5"/>
        <end position="94"/>
    </location>
</feature>
<evidence type="ECO:0000256" key="3">
    <source>
        <dbReference type="ARBA" id="ARBA00023172"/>
    </source>
</evidence>
<gene>
    <name evidence="7" type="ORF">DIAAKJNI_00565</name>
</gene>
<organism evidence="7 8">
    <name type="scientific">Candidatus Argoarchaeum ethanivorans</name>
    <dbReference type="NCBI Taxonomy" id="2608793"/>
    <lineage>
        <taxon>Archaea</taxon>
        <taxon>Methanobacteriati</taxon>
        <taxon>Methanobacteriota</taxon>
        <taxon>Stenosarchaea group</taxon>
        <taxon>Methanomicrobia</taxon>
        <taxon>Methanosarcinales</taxon>
        <taxon>Methanosarcinales incertae sedis</taxon>
        <taxon>GOM Arc I cluster</taxon>
        <taxon>Candidatus Argoarchaeum</taxon>
    </lineage>
</organism>
<proteinExistence type="predicted"/>
<evidence type="ECO:0000256" key="1">
    <source>
        <dbReference type="ARBA" id="ARBA00003544"/>
    </source>
</evidence>
<dbReference type="PANTHER" id="PTHR35604">
    <property type="entry name" value="TRANSPOSASE INSH FOR INSERTION SEQUENCE ELEMENT IS5A-RELATED"/>
    <property type="match status" value="1"/>
</dbReference>
<evidence type="ECO:0000259" key="6">
    <source>
        <dbReference type="Pfam" id="PF05598"/>
    </source>
</evidence>
<comment type="function">
    <text evidence="1">Involved in the transposition of the insertion sequence IS5.</text>
</comment>
<comment type="caution">
    <text evidence="7">The sequence shown here is derived from an EMBL/GenBank/DDBJ whole genome shotgun (WGS) entry which is preliminary data.</text>
</comment>
<dbReference type="Proteomes" id="UP000639006">
    <property type="component" value="Unassembled WGS sequence"/>
</dbReference>
<feature type="region of interest" description="Disordered" evidence="4">
    <location>
        <begin position="134"/>
        <end position="154"/>
    </location>
</feature>
<evidence type="ECO:0000256" key="2">
    <source>
        <dbReference type="ARBA" id="ARBA00023125"/>
    </source>
</evidence>
<evidence type="ECO:0000313" key="7">
    <source>
        <dbReference type="EMBL" id="CAD6493850.1"/>
    </source>
</evidence>
<name>A0A811TDH8_9EURY</name>
<evidence type="ECO:0000313" key="8">
    <source>
        <dbReference type="Proteomes" id="UP000639006"/>
    </source>
</evidence>
<dbReference type="EMBL" id="CAJHIQ010000051">
    <property type="protein sequence ID" value="CAD6493850.1"/>
    <property type="molecule type" value="Genomic_DNA"/>
</dbReference>
<sequence length="299" mass="34132">MEQLGDRLAEIKSLVDWGAFRPIVGDMYDNRSDRGGRPNIDEVVMVKLLVLQQWYGLSDPELERQAVDRLSFMNFLGFPEGIPDFTTVWYFRERLAKTGKDRAIWTELQRQLDAFGLKVKQGVAQDATFITADPGHAKADKPRGEEAETRRSKDGTWVKKGSKSYFGYKFHTKMDMEHGLIRELETTTASTHDSQVDLSKKGEVAYRDRGYHGAVARGYSATMKRGARDHPLGIMDKLRNLRISKKRAPVERHYAVIKRVFKAGHVLVTTVPRVNVKMIFTAFGFDLYQLFTLRKQGVA</sequence>
<dbReference type="InterPro" id="IPR008490">
    <property type="entry name" value="Transposase_InsH_N"/>
</dbReference>
<dbReference type="AlphaFoldDB" id="A0A811TDH8"/>
<keyword evidence="3" id="KW-0233">DNA recombination</keyword>
<dbReference type="GO" id="GO:0004803">
    <property type="term" value="F:transposase activity"/>
    <property type="evidence" value="ECO:0007669"/>
    <property type="project" value="InterPro"/>
</dbReference>
<dbReference type="GO" id="GO:0006313">
    <property type="term" value="P:DNA transposition"/>
    <property type="evidence" value="ECO:0007669"/>
    <property type="project" value="InterPro"/>
</dbReference>
<accession>A0A811TDH8</accession>
<dbReference type="PANTHER" id="PTHR35604:SF2">
    <property type="entry name" value="TRANSPOSASE INSH FOR INSERTION SEQUENCE ELEMENT IS5A-RELATED"/>
    <property type="match status" value="1"/>
</dbReference>
<reference evidence="7" key="1">
    <citation type="submission" date="2020-10" db="EMBL/GenBank/DDBJ databases">
        <authorList>
            <person name="Hahn C.J."/>
            <person name="Laso-Perez R."/>
            <person name="Vulcano F."/>
            <person name="Vaziourakis K.-M."/>
            <person name="Stokke R."/>
            <person name="Steen I.H."/>
            <person name="Teske A."/>
            <person name="Boetius A."/>
            <person name="Liebeke M."/>
            <person name="Amann R."/>
            <person name="Knittel K."/>
        </authorList>
    </citation>
    <scope>NUCLEOTIDE SEQUENCE</scope>
    <source>
        <strain evidence="7">Gfbio:e3339647-f889-4370-9287-4fb5cb688e4c:AG392M11_GoMArc1</strain>
    </source>
</reference>
<evidence type="ECO:0000256" key="4">
    <source>
        <dbReference type="SAM" id="MobiDB-lite"/>
    </source>
</evidence>
<feature type="compositionally biased region" description="Basic and acidic residues" evidence="4">
    <location>
        <begin position="135"/>
        <end position="154"/>
    </location>
</feature>